<evidence type="ECO:0000313" key="2">
    <source>
        <dbReference type="Proteomes" id="UP000319040"/>
    </source>
</evidence>
<dbReference type="Proteomes" id="UP000319040">
    <property type="component" value="Unassembled WGS sequence"/>
</dbReference>
<reference evidence="1 2" key="1">
    <citation type="submission" date="2017-05" db="EMBL/GenBank/DDBJ databases">
        <authorList>
            <person name="Varghese N."/>
            <person name="Submissions S."/>
        </authorList>
    </citation>
    <scope>NUCLEOTIDE SEQUENCE [LARGE SCALE GENOMIC DNA]</scope>
    <source>
        <strain evidence="1 2">DSM 27040</strain>
    </source>
</reference>
<accession>A0A521ECJ0</accession>
<keyword evidence="2" id="KW-1185">Reference proteome</keyword>
<evidence type="ECO:0000313" key="1">
    <source>
        <dbReference type="EMBL" id="SMO81646.1"/>
    </source>
</evidence>
<organism evidence="1 2">
    <name type="scientific">Saccharicrinis carchari</name>
    <dbReference type="NCBI Taxonomy" id="1168039"/>
    <lineage>
        <taxon>Bacteria</taxon>
        <taxon>Pseudomonadati</taxon>
        <taxon>Bacteroidota</taxon>
        <taxon>Bacteroidia</taxon>
        <taxon>Marinilabiliales</taxon>
        <taxon>Marinilabiliaceae</taxon>
        <taxon>Saccharicrinis</taxon>
    </lineage>
</organism>
<sequence length="76" mass="8814">MPVNWVFRPVAKFKENLPELSTHFVDEVVRGFERGLTDKNDDLLKQRLSKVKVANDFFFVPMEEENTTIAKATSNQ</sequence>
<dbReference type="AlphaFoldDB" id="A0A521ECJ0"/>
<proteinExistence type="predicted"/>
<name>A0A521ECJ0_SACCC</name>
<gene>
    <name evidence="1" type="ORF">SAMN06265379_108144</name>
</gene>
<protein>
    <submittedName>
        <fullName evidence="1">Uncharacterized protein</fullName>
    </submittedName>
</protein>
<dbReference type="EMBL" id="FXTB01000008">
    <property type="protein sequence ID" value="SMO81646.1"/>
    <property type="molecule type" value="Genomic_DNA"/>
</dbReference>